<keyword evidence="3" id="KW-1185">Reference proteome</keyword>
<accession>A0A1J4MQN6</accession>
<keyword evidence="1" id="KW-0812">Transmembrane</keyword>
<dbReference type="RefSeq" id="XP_028876323.1">
    <property type="nucleotide sequence ID" value="XM_029018849.1"/>
</dbReference>
<evidence type="ECO:0000313" key="2">
    <source>
        <dbReference type="EMBL" id="OII75316.1"/>
    </source>
</evidence>
<evidence type="ECO:0000256" key="1">
    <source>
        <dbReference type="SAM" id="Phobius"/>
    </source>
</evidence>
<dbReference type="EMBL" id="LRBP01000001">
    <property type="protein sequence ID" value="OII75316.1"/>
    <property type="molecule type" value="Genomic_DNA"/>
</dbReference>
<keyword evidence="1" id="KW-1133">Transmembrane helix</keyword>
<gene>
    <name evidence="2" type="ORF">cubi_01837</name>
</gene>
<evidence type="ECO:0000313" key="3">
    <source>
        <dbReference type="Proteomes" id="UP000186176"/>
    </source>
</evidence>
<keyword evidence="1" id="KW-0472">Membrane</keyword>
<proteinExistence type="predicted"/>
<dbReference type="AlphaFoldDB" id="A0A1J4MQN6"/>
<reference evidence="2 3" key="1">
    <citation type="submission" date="2016-10" db="EMBL/GenBank/DDBJ databases">
        <title>Reductive evolution of mitochondrial metabolism and differential evolution of invasion-related proteins in Cryptosporidium.</title>
        <authorList>
            <person name="Liu S."/>
            <person name="Roellig D.M."/>
            <person name="Guo Y."/>
            <person name="Li N."/>
            <person name="Frace M.A."/>
            <person name="Tang K."/>
            <person name="Zhang L."/>
            <person name="Feng Y."/>
            <person name="Xiao L."/>
        </authorList>
    </citation>
    <scope>NUCLEOTIDE SEQUENCE [LARGE SCALE GENOMIC DNA]</scope>
    <source>
        <strain evidence="2">39726</strain>
    </source>
</reference>
<comment type="caution">
    <text evidence="2">The sequence shown here is derived from an EMBL/GenBank/DDBJ whole genome shotgun (WGS) entry which is preliminary data.</text>
</comment>
<sequence length="276" mass="31099">MVSIVSTAQASLLNEDAYDKKLRTNTRNCGVWGTAFCCLNLKGSVIVIAIIYGMMHIFSNIGILLLGRISHISGSNYGEKLPLVKNLLLFLINTFGNQLFGNINNSTLTSQIVVETKLLKTLLKFLEVSCYTNGIIFVFGMLTGILSWFWLTAILLIALWIESIKSISSIIYITYLLIFILKNWFLAAVSIFISVVLLLITYFFSYYSIQIVYSLYLVQLAGGRGNEYVAYYKLRRLFQNSGINKFSNSVTEKSLLRSMDESSSLIRANQNPHLNV</sequence>
<name>A0A1J4MQN6_9CRYT</name>
<dbReference type="VEuPathDB" id="CryptoDB:cubi_01837"/>
<dbReference type="GeneID" id="39978628"/>
<organism evidence="2 3">
    <name type="scientific">Cryptosporidium ubiquitum</name>
    <dbReference type="NCBI Taxonomy" id="857276"/>
    <lineage>
        <taxon>Eukaryota</taxon>
        <taxon>Sar</taxon>
        <taxon>Alveolata</taxon>
        <taxon>Apicomplexa</taxon>
        <taxon>Conoidasida</taxon>
        <taxon>Coccidia</taxon>
        <taxon>Eucoccidiorida</taxon>
        <taxon>Eimeriorina</taxon>
        <taxon>Cryptosporidiidae</taxon>
        <taxon>Cryptosporidium</taxon>
    </lineage>
</organism>
<dbReference type="OrthoDB" id="339925at2759"/>
<dbReference type="Proteomes" id="UP000186176">
    <property type="component" value="Unassembled WGS sequence"/>
</dbReference>
<feature type="transmembrane region" description="Helical" evidence="1">
    <location>
        <begin position="134"/>
        <end position="161"/>
    </location>
</feature>
<protein>
    <submittedName>
        <fullName evidence="2">Uncharacterized protein</fullName>
    </submittedName>
</protein>
<feature type="transmembrane region" description="Helical" evidence="1">
    <location>
        <begin position="45"/>
        <end position="66"/>
    </location>
</feature>